<dbReference type="Proteomes" id="UP001473302">
    <property type="component" value="Unassembled WGS sequence"/>
</dbReference>
<keyword evidence="2" id="KW-1185">Reference proteome</keyword>
<evidence type="ECO:0000313" key="2">
    <source>
        <dbReference type="Proteomes" id="UP001473302"/>
    </source>
</evidence>
<protein>
    <submittedName>
        <fullName evidence="1">Uncharacterized protein</fullName>
    </submittedName>
</protein>
<sequence length="140" mass="16595">MQYTKQRNTVNSSIIRVISEAIGTSPRYLRFLDAERQITTYKTASLEIFTEYVRSVLNNLNTLLTYYDDRFTTLRFLDYIRRQRADAEMYNLEAENLRHSMQVEHNTAVSATSHGYEEQLRFQAAQHDFEEVSGMKNWNH</sequence>
<reference evidence="1 2" key="1">
    <citation type="submission" date="2024-04" db="EMBL/GenBank/DDBJ databases">
        <title>genome sequences of Mucor flavus KT1a and Helicostylum pulchrum KT1b strains isolated from the surface of a dry-aged beef.</title>
        <authorList>
            <person name="Toyotome T."/>
            <person name="Hosono M."/>
            <person name="Torimaru M."/>
            <person name="Fukuda K."/>
            <person name="Mikami N."/>
        </authorList>
    </citation>
    <scope>NUCLEOTIDE SEQUENCE [LARGE SCALE GENOMIC DNA]</scope>
    <source>
        <strain evidence="1 2">KT1a</strain>
    </source>
</reference>
<proteinExistence type="predicted"/>
<accession>A0ABP9ZC75</accession>
<evidence type="ECO:0000313" key="1">
    <source>
        <dbReference type="EMBL" id="GAA5816681.1"/>
    </source>
</evidence>
<dbReference type="EMBL" id="BAABUK010000034">
    <property type="protein sequence ID" value="GAA5816681.1"/>
    <property type="molecule type" value="Genomic_DNA"/>
</dbReference>
<gene>
    <name evidence="1" type="ORF">MFLAVUS_010213</name>
</gene>
<organism evidence="1 2">
    <name type="scientific">Mucor flavus</name>
    <dbReference type="NCBI Taxonomy" id="439312"/>
    <lineage>
        <taxon>Eukaryota</taxon>
        <taxon>Fungi</taxon>
        <taxon>Fungi incertae sedis</taxon>
        <taxon>Mucoromycota</taxon>
        <taxon>Mucoromycotina</taxon>
        <taxon>Mucoromycetes</taxon>
        <taxon>Mucorales</taxon>
        <taxon>Mucorineae</taxon>
        <taxon>Mucoraceae</taxon>
        <taxon>Mucor</taxon>
    </lineage>
</organism>
<name>A0ABP9ZC75_9FUNG</name>
<comment type="caution">
    <text evidence="1">The sequence shown here is derived from an EMBL/GenBank/DDBJ whole genome shotgun (WGS) entry which is preliminary data.</text>
</comment>